<keyword evidence="5" id="KW-1185">Reference proteome</keyword>
<feature type="transmembrane region" description="Helical" evidence="2">
    <location>
        <begin position="461"/>
        <end position="481"/>
    </location>
</feature>
<dbReference type="PANTHER" id="PTHR41259">
    <property type="entry name" value="DOUBLE-STRAND BREAK REPAIR RAD50 ATPASE, PUTATIVE-RELATED"/>
    <property type="match status" value="1"/>
</dbReference>
<feature type="coiled-coil region" evidence="1">
    <location>
        <begin position="391"/>
        <end position="418"/>
    </location>
</feature>
<accession>A0ABP3XWT4</accession>
<dbReference type="InterPro" id="IPR038729">
    <property type="entry name" value="Rad50/SbcC_AAA"/>
</dbReference>
<dbReference type="Proteomes" id="UP001501126">
    <property type="component" value="Unassembled WGS sequence"/>
</dbReference>
<keyword evidence="2" id="KW-0472">Membrane</keyword>
<proteinExistence type="predicted"/>
<dbReference type="Pfam" id="PF13476">
    <property type="entry name" value="AAA_23"/>
    <property type="match status" value="1"/>
</dbReference>
<dbReference type="Gene3D" id="3.40.50.300">
    <property type="entry name" value="P-loop containing nucleotide triphosphate hydrolases"/>
    <property type="match status" value="2"/>
</dbReference>
<dbReference type="EMBL" id="BAAAFH010000003">
    <property type="protein sequence ID" value="GAA0873890.1"/>
    <property type="molecule type" value="Genomic_DNA"/>
</dbReference>
<evidence type="ECO:0000256" key="2">
    <source>
        <dbReference type="SAM" id="Phobius"/>
    </source>
</evidence>
<reference evidence="5" key="1">
    <citation type="journal article" date="2019" name="Int. J. Syst. Evol. Microbiol.">
        <title>The Global Catalogue of Microorganisms (GCM) 10K type strain sequencing project: providing services to taxonomists for standard genome sequencing and annotation.</title>
        <authorList>
            <consortium name="The Broad Institute Genomics Platform"/>
            <consortium name="The Broad Institute Genome Sequencing Center for Infectious Disease"/>
            <person name="Wu L."/>
            <person name="Ma J."/>
        </authorList>
    </citation>
    <scope>NUCLEOTIDE SEQUENCE [LARGE SCALE GENOMIC DNA]</scope>
    <source>
        <strain evidence="5">JCM 16083</strain>
    </source>
</reference>
<keyword evidence="1" id="KW-0175">Coiled coil</keyword>
<keyword evidence="2" id="KW-0812">Transmembrane</keyword>
<dbReference type="InterPro" id="IPR027417">
    <property type="entry name" value="P-loop_NTPase"/>
</dbReference>
<feature type="coiled-coil region" evidence="1">
    <location>
        <begin position="765"/>
        <end position="815"/>
    </location>
</feature>
<keyword evidence="2" id="KW-1133">Transmembrane helix</keyword>
<sequence>MKIDHLHIDGFGTFHDKKISGFSEGVTVLYGENEAGKSTLLDFIRFTLFGYPRLKDERRSPVYGGKHGGSISLINSANEAVTVYREGKNHQFHFVYKGKTTSKEHEYQQLMGNASSDLYQNVYAITLDELISIGKLSDSGMEDRIFSLGMGLSGVDFGGFEKDLVTHSKEYYLSGGKKQILLELTNQIEEREGKIADLRRKMDDYNRLTELLKQLESECAELAKQRKTTILNANRLTALERAYPHFVEYVSAKKIISGRDSFTLHPQQIREDYLAYKAEFNAAQKLITQFTAEAEDLKRELATLKTNKNLDKNAHVLDYFKSTLELYRQAAIEIEQEKAKIVATKRQIDSVLSQLGESVQPDILIGIQGTLELRNTSVEIYDQQHTLVQKLDRTEEQLLQYQSTHADLTRQLEEVDTEIRQTGINSTAKAEEVERERIETDTLFQKALSGSTAPTSGKESFLPGIIAAGCALIAAGFLLLYNTLLGGTLLLIAGLLLFFIFRNTAKSKTVAPVQDGNQMNRRLKELENKLQNYRTLSAKRKELQRQIEELSRQQKSEENKKESILSESENLQKEWEQLLREKQLPLTLTPRSMESFLSGVDELKKQYQRIKEAEDTLLHLTKTKEDFEEKLRIVLPKNELPNYNTALILIQQLEENASIRLRHDQLQENLQKIEKSIHQKQEETLQLQEKIDQLFQLTGVSSEQEFYARFEKQEVYQKAEEQLQTTSKAIQSICGQDNFEQTLEALTQTNPSDLQIATIEAKELAETTEKTYEEKNRELAECKTEIRHILEPDEMYALLNEREALQTRLDDAAKEWLTTKIALRVLSDSKQKYETEKQPEVITYTRDYFREITANTYEDLRISLSEKHVSLIDTSGKTKTVEQLSRGTREQLLLALRMGLIEEYEKSSEPLPVVLDDVMVNFDVHRSANLAKALNRFGIGRQVILFTCHEHTRDLFAENDATIITW</sequence>
<gene>
    <name evidence="4" type="ORF">GCM10009118_02980</name>
</gene>
<feature type="transmembrane region" description="Helical" evidence="2">
    <location>
        <begin position="488"/>
        <end position="505"/>
    </location>
</feature>
<comment type="caution">
    <text evidence="4">The sequence shown here is derived from an EMBL/GenBank/DDBJ whole genome shotgun (WGS) entry which is preliminary data.</text>
</comment>
<evidence type="ECO:0000259" key="3">
    <source>
        <dbReference type="Pfam" id="PF13476"/>
    </source>
</evidence>
<dbReference type="PANTHER" id="PTHR41259:SF1">
    <property type="entry name" value="DOUBLE-STRAND BREAK REPAIR RAD50 ATPASE, PUTATIVE-RELATED"/>
    <property type="match status" value="1"/>
</dbReference>
<dbReference type="RefSeq" id="WP_343784381.1">
    <property type="nucleotide sequence ID" value="NZ_BAAAFH010000003.1"/>
</dbReference>
<feature type="coiled-coil region" evidence="1">
    <location>
        <begin position="516"/>
        <end position="697"/>
    </location>
</feature>
<dbReference type="SUPFAM" id="SSF52540">
    <property type="entry name" value="P-loop containing nucleoside triphosphate hydrolases"/>
    <property type="match status" value="2"/>
</dbReference>
<organism evidence="4 5">
    <name type="scientific">Wandonia haliotis</name>
    <dbReference type="NCBI Taxonomy" id="574963"/>
    <lineage>
        <taxon>Bacteria</taxon>
        <taxon>Pseudomonadati</taxon>
        <taxon>Bacteroidota</taxon>
        <taxon>Flavobacteriia</taxon>
        <taxon>Flavobacteriales</taxon>
        <taxon>Crocinitomicaceae</taxon>
        <taxon>Wandonia</taxon>
    </lineage>
</organism>
<evidence type="ECO:0000313" key="4">
    <source>
        <dbReference type="EMBL" id="GAA0873890.1"/>
    </source>
</evidence>
<protein>
    <submittedName>
        <fullName evidence="4">AAA family ATPase</fullName>
    </submittedName>
</protein>
<evidence type="ECO:0000313" key="5">
    <source>
        <dbReference type="Proteomes" id="UP001501126"/>
    </source>
</evidence>
<name>A0ABP3XWT4_9FLAO</name>
<feature type="domain" description="Rad50/SbcC-type AAA" evidence="3">
    <location>
        <begin position="6"/>
        <end position="221"/>
    </location>
</feature>
<feature type="coiled-coil region" evidence="1">
    <location>
        <begin position="181"/>
        <end position="232"/>
    </location>
</feature>
<feature type="coiled-coil region" evidence="1">
    <location>
        <begin position="280"/>
        <end position="354"/>
    </location>
</feature>
<evidence type="ECO:0000256" key="1">
    <source>
        <dbReference type="SAM" id="Coils"/>
    </source>
</evidence>